<dbReference type="RefSeq" id="WP_150948633.1">
    <property type="nucleotide sequence ID" value="NZ_VZRB01000008.1"/>
</dbReference>
<dbReference type="AlphaFoldDB" id="A0A6H9UZK4"/>
<proteinExistence type="predicted"/>
<name>A0A6H9UZK4_9ACTN</name>
<evidence type="ECO:0000313" key="1">
    <source>
        <dbReference type="EMBL" id="KAB1146844.1"/>
    </source>
</evidence>
<evidence type="ECO:0000313" key="2">
    <source>
        <dbReference type="Proteomes" id="UP000442707"/>
    </source>
</evidence>
<accession>A0A6H9UZK4</accession>
<reference evidence="1 2" key="1">
    <citation type="submission" date="2019-09" db="EMBL/GenBank/DDBJ databases">
        <title>Screening of Novel Bioactive Compounds from Soil-Associated.</title>
        <authorList>
            <person name="Zhao S."/>
        </authorList>
    </citation>
    <scope>NUCLEOTIDE SEQUENCE [LARGE SCALE GENOMIC DNA]</scope>
    <source>
        <strain evidence="1 2">HIT-DPA4</strain>
    </source>
</reference>
<organism evidence="1 2">
    <name type="scientific">Streptomyces luteolifulvus</name>
    <dbReference type="NCBI Taxonomy" id="2615112"/>
    <lineage>
        <taxon>Bacteria</taxon>
        <taxon>Bacillati</taxon>
        <taxon>Actinomycetota</taxon>
        <taxon>Actinomycetes</taxon>
        <taxon>Kitasatosporales</taxon>
        <taxon>Streptomycetaceae</taxon>
        <taxon>Streptomyces</taxon>
    </lineage>
</organism>
<comment type="caution">
    <text evidence="1">The sequence shown here is derived from an EMBL/GenBank/DDBJ whole genome shotgun (WGS) entry which is preliminary data.</text>
</comment>
<keyword evidence="2" id="KW-1185">Reference proteome</keyword>
<dbReference type="EMBL" id="VZRB01000008">
    <property type="protein sequence ID" value="KAB1146844.1"/>
    <property type="molecule type" value="Genomic_DNA"/>
</dbReference>
<dbReference type="Proteomes" id="UP000442707">
    <property type="component" value="Unassembled WGS sequence"/>
</dbReference>
<protein>
    <submittedName>
        <fullName evidence="1">Uncharacterized protein</fullName>
    </submittedName>
</protein>
<gene>
    <name evidence="1" type="ORF">F7R91_14810</name>
</gene>
<sequence length="90" mass="9978">MTMHRGTAVLLLEDGRELAAQVALSKDGSGSWTGRLTVPPEARTPEILNLQEGRLRINSREATFVKTYAQMDAPSLRYWMEIEGTGDAPF</sequence>